<dbReference type="OrthoDB" id="9798208at2"/>
<dbReference type="Gene3D" id="3.10.129.10">
    <property type="entry name" value="Hotdog Thioesterase"/>
    <property type="match status" value="1"/>
</dbReference>
<evidence type="ECO:0000313" key="4">
    <source>
        <dbReference type="EMBL" id="RST98921.1"/>
    </source>
</evidence>
<proteinExistence type="inferred from homology"/>
<keyword evidence="2" id="KW-0378">Hydrolase</keyword>
<dbReference type="GO" id="GO:0005829">
    <property type="term" value="C:cytosol"/>
    <property type="evidence" value="ECO:0007669"/>
    <property type="project" value="TreeGrafter"/>
</dbReference>
<dbReference type="PANTHER" id="PTHR43240">
    <property type="entry name" value="1,4-DIHYDROXY-2-NAPHTHOYL-COA THIOESTERASE 1"/>
    <property type="match status" value="1"/>
</dbReference>
<evidence type="ECO:0000259" key="3">
    <source>
        <dbReference type="Pfam" id="PF03061"/>
    </source>
</evidence>
<dbReference type="InterPro" id="IPR006683">
    <property type="entry name" value="Thioestr_dom"/>
</dbReference>
<name>A0A429ZYA0_9ENTE</name>
<dbReference type="GO" id="GO:0061522">
    <property type="term" value="F:1,4-dihydroxy-2-naphthoyl-CoA thioesterase activity"/>
    <property type="evidence" value="ECO:0007669"/>
    <property type="project" value="TreeGrafter"/>
</dbReference>
<reference evidence="4 5" key="1">
    <citation type="submission" date="2017-05" db="EMBL/GenBank/DDBJ databases">
        <title>Vagococcus spp. assemblies.</title>
        <authorList>
            <person name="Gulvik C.A."/>
        </authorList>
    </citation>
    <scope>NUCLEOTIDE SEQUENCE [LARGE SCALE GENOMIC DNA]</scope>
    <source>
        <strain evidence="4 5">SS1995</strain>
    </source>
</reference>
<comment type="caution">
    <text evidence="4">The sequence shown here is derived from an EMBL/GenBank/DDBJ whole genome shotgun (WGS) entry which is preliminary data.</text>
</comment>
<dbReference type="CDD" id="cd03443">
    <property type="entry name" value="PaaI_thioesterase"/>
    <property type="match status" value="1"/>
</dbReference>
<gene>
    <name evidence="4" type="ORF">CBF37_06000</name>
</gene>
<dbReference type="EMBL" id="NGJS01000007">
    <property type="protein sequence ID" value="RST98921.1"/>
    <property type="molecule type" value="Genomic_DNA"/>
</dbReference>
<protein>
    <submittedName>
        <fullName evidence="4">Aromatic compound catabolic protein</fullName>
    </submittedName>
</protein>
<evidence type="ECO:0000313" key="5">
    <source>
        <dbReference type="Proteomes" id="UP000287857"/>
    </source>
</evidence>
<dbReference type="PANTHER" id="PTHR43240:SF5">
    <property type="entry name" value="1,4-DIHYDROXY-2-NAPHTHOYL-COA THIOESTERASE 1"/>
    <property type="match status" value="1"/>
</dbReference>
<evidence type="ECO:0000256" key="1">
    <source>
        <dbReference type="ARBA" id="ARBA00008324"/>
    </source>
</evidence>
<feature type="domain" description="Thioesterase" evidence="3">
    <location>
        <begin position="33"/>
        <end position="108"/>
    </location>
</feature>
<organism evidence="4 5">
    <name type="scientific">Vagococcus vulneris</name>
    <dbReference type="NCBI Taxonomy" id="1977869"/>
    <lineage>
        <taxon>Bacteria</taxon>
        <taxon>Bacillati</taxon>
        <taxon>Bacillota</taxon>
        <taxon>Bacilli</taxon>
        <taxon>Lactobacillales</taxon>
        <taxon>Enterococcaceae</taxon>
        <taxon>Vagococcus</taxon>
    </lineage>
</organism>
<dbReference type="AlphaFoldDB" id="A0A429ZYA0"/>
<dbReference type="NCBIfam" id="TIGR00369">
    <property type="entry name" value="unchar_dom_1"/>
    <property type="match status" value="1"/>
</dbReference>
<evidence type="ECO:0000256" key="2">
    <source>
        <dbReference type="ARBA" id="ARBA00022801"/>
    </source>
</evidence>
<dbReference type="Proteomes" id="UP000287857">
    <property type="component" value="Unassembled WGS sequence"/>
</dbReference>
<dbReference type="RefSeq" id="WP_125983844.1">
    <property type="nucleotide sequence ID" value="NZ_NGJS01000007.1"/>
</dbReference>
<comment type="similarity">
    <text evidence="1">Belongs to the thioesterase PaaI family.</text>
</comment>
<sequence>MNLIDLLNISVQSQTPEQVIMTMPVTGKHLQPYGVLHGGLNGVLIETACSQGALLNLHDSAKHAVGIDLQVNHLAPVSSGTITVIAKPNRVGRLIQVWEATIYDEQNTITSVGRCTLTAITNK</sequence>
<accession>A0A429ZYA0</accession>
<dbReference type="InterPro" id="IPR029069">
    <property type="entry name" value="HotDog_dom_sf"/>
</dbReference>
<dbReference type="SUPFAM" id="SSF54637">
    <property type="entry name" value="Thioesterase/thiol ester dehydrase-isomerase"/>
    <property type="match status" value="1"/>
</dbReference>
<dbReference type="Pfam" id="PF03061">
    <property type="entry name" value="4HBT"/>
    <property type="match status" value="1"/>
</dbReference>
<dbReference type="InterPro" id="IPR003736">
    <property type="entry name" value="PAAI_dom"/>
</dbReference>
<keyword evidence="5" id="KW-1185">Reference proteome</keyword>